<keyword evidence="3" id="KW-1185">Reference proteome</keyword>
<evidence type="ECO:0000313" key="2">
    <source>
        <dbReference type="EMBL" id="KAK2845189.1"/>
    </source>
</evidence>
<dbReference type="Proteomes" id="UP001187415">
    <property type="component" value="Unassembled WGS sequence"/>
</dbReference>
<name>A0AA88SW29_CHASR</name>
<feature type="region of interest" description="Disordered" evidence="1">
    <location>
        <begin position="67"/>
        <end position="117"/>
    </location>
</feature>
<evidence type="ECO:0000256" key="1">
    <source>
        <dbReference type="SAM" id="MobiDB-lite"/>
    </source>
</evidence>
<comment type="caution">
    <text evidence="2">The sequence shown here is derived from an EMBL/GenBank/DDBJ whole genome shotgun (WGS) entry which is preliminary data.</text>
</comment>
<protein>
    <submittedName>
        <fullName evidence="2">Uncharacterized protein</fullName>
    </submittedName>
</protein>
<dbReference type="AlphaFoldDB" id="A0AA88SW29"/>
<dbReference type="EMBL" id="JAUPFM010000008">
    <property type="protein sequence ID" value="KAK2845189.1"/>
    <property type="molecule type" value="Genomic_DNA"/>
</dbReference>
<evidence type="ECO:0000313" key="3">
    <source>
        <dbReference type="Proteomes" id="UP001187415"/>
    </source>
</evidence>
<gene>
    <name evidence="2" type="ORF">Q5P01_011848</name>
</gene>
<reference evidence="2" key="1">
    <citation type="submission" date="2023-07" db="EMBL/GenBank/DDBJ databases">
        <title>Chromosome-level Genome Assembly of Striped Snakehead (Channa striata).</title>
        <authorList>
            <person name="Liu H."/>
        </authorList>
    </citation>
    <scope>NUCLEOTIDE SEQUENCE</scope>
    <source>
        <strain evidence="2">Gz</strain>
        <tissue evidence="2">Muscle</tissue>
    </source>
</reference>
<sequence>MGNAAQWRLSAACFLSCSWSDDHRFGFNVDNRKLNVSSVSSRSVAAGEAGSSQEIHLSEIQREASCVRDQNNGDVQEAPDPPEGRGVSGREQKTTGGEAGDGPGRLQRGAPTDPRTG</sequence>
<accession>A0AA88SW29</accession>
<proteinExistence type="predicted"/>
<organism evidence="2 3">
    <name type="scientific">Channa striata</name>
    <name type="common">Snakehead murrel</name>
    <name type="synonym">Ophicephalus striatus</name>
    <dbReference type="NCBI Taxonomy" id="64152"/>
    <lineage>
        <taxon>Eukaryota</taxon>
        <taxon>Metazoa</taxon>
        <taxon>Chordata</taxon>
        <taxon>Craniata</taxon>
        <taxon>Vertebrata</taxon>
        <taxon>Euteleostomi</taxon>
        <taxon>Actinopterygii</taxon>
        <taxon>Neopterygii</taxon>
        <taxon>Teleostei</taxon>
        <taxon>Neoteleostei</taxon>
        <taxon>Acanthomorphata</taxon>
        <taxon>Anabantaria</taxon>
        <taxon>Anabantiformes</taxon>
        <taxon>Channoidei</taxon>
        <taxon>Channidae</taxon>
        <taxon>Channa</taxon>
    </lineage>
</organism>